<evidence type="ECO:0000256" key="8">
    <source>
        <dbReference type="SAM" id="MobiDB-lite"/>
    </source>
</evidence>
<feature type="transmembrane region" description="Helical" evidence="9">
    <location>
        <begin position="333"/>
        <end position="355"/>
    </location>
</feature>
<dbReference type="Proteomes" id="UP000008316">
    <property type="component" value="Chromosome 2"/>
</dbReference>
<feature type="region of interest" description="Disordered" evidence="8">
    <location>
        <begin position="1"/>
        <end position="32"/>
    </location>
</feature>
<keyword evidence="6 9" id="KW-1133">Transmembrane helix</keyword>
<feature type="compositionally biased region" description="Gly residues" evidence="8">
    <location>
        <begin position="13"/>
        <end position="32"/>
    </location>
</feature>
<dbReference type="PANTHER" id="PTHR42718:SF9">
    <property type="entry name" value="MAJOR FACILITATOR SUPERFAMILY MULTIDRUG TRANSPORTER MFSC"/>
    <property type="match status" value="1"/>
</dbReference>
<comment type="subcellular location">
    <subcellularLocation>
        <location evidence="1">Cell membrane</location>
        <topology evidence="1">Multi-pass membrane protein</topology>
    </subcellularLocation>
</comment>
<evidence type="ECO:0000256" key="3">
    <source>
        <dbReference type="ARBA" id="ARBA00022448"/>
    </source>
</evidence>
<accession>F2LJ99</accession>
<dbReference type="InterPro" id="IPR004638">
    <property type="entry name" value="EmrB-like"/>
</dbReference>
<feature type="transmembrane region" description="Helical" evidence="9">
    <location>
        <begin position="42"/>
        <end position="66"/>
    </location>
</feature>
<evidence type="ECO:0000256" key="6">
    <source>
        <dbReference type="ARBA" id="ARBA00022989"/>
    </source>
</evidence>
<gene>
    <name evidence="11" type="ordered locus">bgla_2g00790</name>
</gene>
<proteinExistence type="inferred from homology"/>
<dbReference type="RefSeq" id="WP_013688892.1">
    <property type="nucleotide sequence ID" value="NC_015376.1"/>
</dbReference>
<evidence type="ECO:0000259" key="10">
    <source>
        <dbReference type="PROSITE" id="PS50850"/>
    </source>
</evidence>
<organism evidence="11 12">
    <name type="scientific">Burkholderia gladioli (strain BSR3)</name>
    <dbReference type="NCBI Taxonomy" id="999541"/>
    <lineage>
        <taxon>Bacteria</taxon>
        <taxon>Pseudomonadati</taxon>
        <taxon>Pseudomonadota</taxon>
        <taxon>Betaproteobacteria</taxon>
        <taxon>Burkholderiales</taxon>
        <taxon>Burkholderiaceae</taxon>
        <taxon>Burkholderia</taxon>
    </lineage>
</organism>
<evidence type="ECO:0000256" key="9">
    <source>
        <dbReference type="SAM" id="Phobius"/>
    </source>
</evidence>
<feature type="transmembrane region" description="Helical" evidence="9">
    <location>
        <begin position="367"/>
        <end position="384"/>
    </location>
</feature>
<dbReference type="PRINTS" id="PR01036">
    <property type="entry name" value="TCRTETB"/>
</dbReference>
<evidence type="ECO:0000313" key="12">
    <source>
        <dbReference type="Proteomes" id="UP000008316"/>
    </source>
</evidence>
<dbReference type="InterPro" id="IPR011701">
    <property type="entry name" value="MFS"/>
</dbReference>
<dbReference type="EMBL" id="CP002600">
    <property type="protein sequence ID" value="AEA62560.1"/>
    <property type="molecule type" value="Genomic_DNA"/>
</dbReference>
<feature type="transmembrane region" description="Helical" evidence="9">
    <location>
        <begin position="196"/>
        <end position="218"/>
    </location>
</feature>
<dbReference type="eggNOG" id="COG2814">
    <property type="taxonomic scope" value="Bacteria"/>
</dbReference>
<dbReference type="Gene3D" id="1.20.1250.20">
    <property type="entry name" value="MFS general substrate transporter like domains"/>
    <property type="match status" value="1"/>
</dbReference>
<comment type="similarity">
    <text evidence="2">Belongs to the major facilitator superfamily. EmrB family.</text>
</comment>
<dbReference type="CDD" id="cd17503">
    <property type="entry name" value="MFS_LmrB_MDR_like"/>
    <property type="match status" value="1"/>
</dbReference>
<dbReference type="Gene3D" id="1.20.1720.10">
    <property type="entry name" value="Multidrug resistance protein D"/>
    <property type="match status" value="1"/>
</dbReference>
<keyword evidence="5 9" id="KW-0812">Transmembrane</keyword>
<dbReference type="STRING" id="999541.bgla_2g00790"/>
<dbReference type="GO" id="GO:0005886">
    <property type="term" value="C:plasma membrane"/>
    <property type="evidence" value="ECO:0007669"/>
    <property type="project" value="UniProtKB-SubCell"/>
</dbReference>
<dbReference type="InterPro" id="IPR020846">
    <property type="entry name" value="MFS_dom"/>
</dbReference>
<dbReference type="Pfam" id="PF07690">
    <property type="entry name" value="MFS_1"/>
    <property type="match status" value="1"/>
</dbReference>
<evidence type="ECO:0000256" key="2">
    <source>
        <dbReference type="ARBA" id="ARBA00008537"/>
    </source>
</evidence>
<dbReference type="KEGG" id="bgd:bgla_2g00790"/>
<dbReference type="AlphaFoldDB" id="F2LJ99"/>
<feature type="transmembrane region" description="Helical" evidence="9">
    <location>
        <begin position="87"/>
        <end position="104"/>
    </location>
</feature>
<dbReference type="PANTHER" id="PTHR42718">
    <property type="entry name" value="MAJOR FACILITATOR SUPERFAMILY MULTIDRUG TRANSPORTER MFSC"/>
    <property type="match status" value="1"/>
</dbReference>
<evidence type="ECO:0000256" key="7">
    <source>
        <dbReference type="ARBA" id="ARBA00023136"/>
    </source>
</evidence>
<feature type="transmembrane region" description="Helical" evidence="9">
    <location>
        <begin position="168"/>
        <end position="190"/>
    </location>
</feature>
<dbReference type="InterPro" id="IPR036259">
    <property type="entry name" value="MFS_trans_sf"/>
</dbReference>
<feature type="transmembrane region" description="Helical" evidence="9">
    <location>
        <begin position="230"/>
        <end position="252"/>
    </location>
</feature>
<dbReference type="PROSITE" id="PS50850">
    <property type="entry name" value="MFS"/>
    <property type="match status" value="1"/>
</dbReference>
<keyword evidence="12" id="KW-1185">Reference proteome</keyword>
<dbReference type="SUPFAM" id="SSF103473">
    <property type="entry name" value="MFS general substrate transporter"/>
    <property type="match status" value="1"/>
</dbReference>
<feature type="transmembrane region" description="Helical" evidence="9">
    <location>
        <begin position="396"/>
        <end position="419"/>
    </location>
</feature>
<feature type="transmembrane region" description="Helical" evidence="9">
    <location>
        <begin position="264"/>
        <end position="284"/>
    </location>
</feature>
<keyword evidence="7 9" id="KW-0472">Membrane</keyword>
<evidence type="ECO:0000313" key="11">
    <source>
        <dbReference type="EMBL" id="AEA62560.1"/>
    </source>
</evidence>
<feature type="transmembrane region" description="Helical" evidence="9">
    <location>
        <begin position="304"/>
        <end position="327"/>
    </location>
</feature>
<keyword evidence="3" id="KW-0813">Transport</keyword>
<name>F2LJ99_BURGS</name>
<keyword evidence="4" id="KW-1003">Cell membrane</keyword>
<feature type="domain" description="Major facilitator superfamily (MFS) profile" evidence="10">
    <location>
        <begin position="44"/>
        <end position="543"/>
    </location>
</feature>
<evidence type="ECO:0000256" key="5">
    <source>
        <dbReference type="ARBA" id="ARBA00022692"/>
    </source>
</evidence>
<feature type="transmembrane region" description="Helical" evidence="9">
    <location>
        <begin position="431"/>
        <end position="452"/>
    </location>
</feature>
<feature type="transmembrane region" description="Helical" evidence="9">
    <location>
        <begin position="110"/>
        <end position="131"/>
    </location>
</feature>
<protein>
    <submittedName>
        <fullName evidence="11">Drug resistance transporter, EmrB/QacA subfamily protein</fullName>
    </submittedName>
</protein>
<evidence type="ECO:0000256" key="1">
    <source>
        <dbReference type="ARBA" id="ARBA00004651"/>
    </source>
</evidence>
<evidence type="ECO:0000256" key="4">
    <source>
        <dbReference type="ARBA" id="ARBA00022475"/>
    </source>
</evidence>
<feature type="transmembrane region" description="Helical" evidence="9">
    <location>
        <begin position="514"/>
        <end position="538"/>
    </location>
</feature>
<reference evidence="11 12" key="1">
    <citation type="journal article" date="2011" name="J. Bacteriol.">
        <title>Complete genome sequence of Burkholderia gladioli BSR3.</title>
        <authorList>
            <person name="Seo Y.S."/>
            <person name="Lim J."/>
            <person name="Choi B.S."/>
            <person name="Kim H."/>
            <person name="Goo E."/>
            <person name="Lee B."/>
            <person name="Lim J.S."/>
            <person name="Choi I.Y."/>
            <person name="Moon J.S."/>
            <person name="Kim J."/>
            <person name="Hwang I."/>
        </authorList>
    </citation>
    <scope>NUCLEOTIDE SEQUENCE [LARGE SCALE GENOMIC DNA]</scope>
    <source>
        <strain evidence="11 12">BSR3</strain>
    </source>
</reference>
<dbReference type="NCBIfam" id="TIGR00711">
    <property type="entry name" value="efflux_EmrB"/>
    <property type="match status" value="1"/>
</dbReference>
<dbReference type="GO" id="GO:0022857">
    <property type="term" value="F:transmembrane transporter activity"/>
    <property type="evidence" value="ECO:0007669"/>
    <property type="project" value="InterPro"/>
</dbReference>
<sequence length="550" mass="58727">MSGANVTADEGGKGNGKGGGNAKGNGNGGGDGQAWRPASNPWLIAIVVTLAAFMEVLDTTIVNVALPHIAGTMSASYDEATWTLTSYLVANGIVLPISGFLGRLLGRKRYFVICIAAFTVCSFLCGIATNLGQLIVFRILQGLFGGGLQPNQQSIILDTFPPEQRNRAFSISAIAIVVAPVLGPTLGGWITDTFSWRWVFLLNVPVGILTVLAVMQLVEDPPWRRDGQRGIRIDYIGIGLIAIGLGCLQVMLDRGEDEDWFGSNFIRIFAVLAVAGLTGAGLWLRYAKKPVVDLACLRDRNFLLGCITIAMFAAVLYGSAVIVPQLAQQQLGYTATLAGLVLSPGAILITLEIPIVSRLMPHVQTRYLVGTGFVLLAASLVYSRTLVPDIDYRHLMYIRCAQSMAIGFLFVPITTLAYLTIPQRLNDDASALFTMFRNVAGSIGISVSTALIRERAQARMAHLSEHMSPLSQNFQDALQRNAQSISALSGVPPSAALQTANGRLYETFVSQATILAYIDVFAILAVFCAACIPLTFLFTPAKAAGGGGGH</sequence>
<dbReference type="HOGENOM" id="CLU_000960_28_0_4"/>